<keyword evidence="2" id="KW-1185">Reference proteome</keyword>
<proteinExistence type="predicted"/>
<evidence type="ECO:0000313" key="1">
    <source>
        <dbReference type="EMBL" id="MVN77789.1"/>
    </source>
</evidence>
<accession>A0A7K1THA7</accession>
<protein>
    <submittedName>
        <fullName evidence="1">Uncharacterized protein</fullName>
    </submittedName>
</protein>
<dbReference type="Proteomes" id="UP000441336">
    <property type="component" value="Unassembled WGS sequence"/>
</dbReference>
<sequence>MMEPAMAAGREQTLYDTIPSTHVVGEAVQQEHDRGSSRTAPLVGSAQYGCFKRVGGHHKEAVSRL</sequence>
<evidence type="ECO:0000313" key="2">
    <source>
        <dbReference type="Proteomes" id="UP000441336"/>
    </source>
</evidence>
<comment type="caution">
    <text evidence="1">The sequence shown here is derived from an EMBL/GenBank/DDBJ whole genome shotgun (WGS) entry which is preliminary data.</text>
</comment>
<dbReference type="RefSeq" id="WP_157567141.1">
    <property type="nucleotide sequence ID" value="NZ_WQKZ01000003.1"/>
</dbReference>
<dbReference type="EMBL" id="WQKZ01000003">
    <property type="protein sequence ID" value="MVN77789.1"/>
    <property type="molecule type" value="Genomic_DNA"/>
</dbReference>
<reference evidence="1 2" key="1">
    <citation type="submission" date="2019-12" db="EMBL/GenBank/DDBJ databases">
        <title>Hymenobacter sp. HMF4947 Genome sequencing and assembly.</title>
        <authorList>
            <person name="Kang H."/>
            <person name="Cha I."/>
            <person name="Kim H."/>
            <person name="Joh K."/>
        </authorList>
    </citation>
    <scope>NUCLEOTIDE SEQUENCE [LARGE SCALE GENOMIC DNA]</scope>
    <source>
        <strain evidence="1 2">HMF4947</strain>
    </source>
</reference>
<organism evidence="1 2">
    <name type="scientific">Hymenobacter ginkgonis</name>
    <dbReference type="NCBI Taxonomy" id="2682976"/>
    <lineage>
        <taxon>Bacteria</taxon>
        <taxon>Pseudomonadati</taxon>
        <taxon>Bacteroidota</taxon>
        <taxon>Cytophagia</taxon>
        <taxon>Cytophagales</taxon>
        <taxon>Hymenobacteraceae</taxon>
        <taxon>Hymenobacter</taxon>
    </lineage>
</organism>
<dbReference type="AlphaFoldDB" id="A0A7K1THA7"/>
<gene>
    <name evidence="1" type="ORF">GO988_15770</name>
</gene>
<name>A0A7K1THA7_9BACT</name>